<gene>
    <name evidence="3" type="ORF">J2X31_003161</name>
</gene>
<dbReference type="Pfam" id="PF18962">
    <property type="entry name" value="Por_Secre_tail"/>
    <property type="match status" value="1"/>
</dbReference>
<dbReference type="RefSeq" id="WP_310027888.1">
    <property type="nucleotide sequence ID" value="NZ_JAVDVI010000016.1"/>
</dbReference>
<dbReference type="InterPro" id="IPR013783">
    <property type="entry name" value="Ig-like_fold"/>
</dbReference>
<evidence type="ECO:0000256" key="1">
    <source>
        <dbReference type="ARBA" id="ARBA00022729"/>
    </source>
</evidence>
<dbReference type="Pfam" id="PF13583">
    <property type="entry name" value="Reprolysin_4"/>
    <property type="match status" value="1"/>
</dbReference>
<evidence type="ECO:0000313" key="3">
    <source>
        <dbReference type="EMBL" id="MDR6969134.1"/>
    </source>
</evidence>
<dbReference type="Gene3D" id="3.40.390.10">
    <property type="entry name" value="Collagenase (Catalytic Domain)"/>
    <property type="match status" value="1"/>
</dbReference>
<comment type="caution">
    <text evidence="3">The sequence shown here is derived from an EMBL/GenBank/DDBJ whole genome shotgun (WGS) entry which is preliminary data.</text>
</comment>
<feature type="domain" description="Secretion system C-terminal sorting" evidence="2">
    <location>
        <begin position="673"/>
        <end position="748"/>
    </location>
</feature>
<keyword evidence="1" id="KW-0732">Signal</keyword>
<keyword evidence="4" id="KW-1185">Reference proteome</keyword>
<dbReference type="EMBL" id="JAVDVI010000016">
    <property type="protein sequence ID" value="MDR6969134.1"/>
    <property type="molecule type" value="Genomic_DNA"/>
</dbReference>
<protein>
    <recommendedName>
        <fullName evidence="2">Secretion system C-terminal sorting domain-containing protein</fullName>
    </recommendedName>
</protein>
<proteinExistence type="predicted"/>
<evidence type="ECO:0000259" key="2">
    <source>
        <dbReference type="Pfam" id="PF18962"/>
    </source>
</evidence>
<accession>A0ABU1TTC8</accession>
<dbReference type="SUPFAM" id="SSF55486">
    <property type="entry name" value="Metalloproteases ('zincins'), catalytic domain"/>
    <property type="match status" value="1"/>
</dbReference>
<evidence type="ECO:0000313" key="4">
    <source>
        <dbReference type="Proteomes" id="UP001255185"/>
    </source>
</evidence>
<name>A0ABU1TTC8_9FLAO</name>
<dbReference type="InterPro" id="IPR024079">
    <property type="entry name" value="MetalloPept_cat_dom_sf"/>
</dbReference>
<dbReference type="NCBIfam" id="TIGR04183">
    <property type="entry name" value="Por_Secre_tail"/>
    <property type="match status" value="1"/>
</dbReference>
<sequence>MKSKLLVTVVAILTFSFGNSQNDLWSNISKERINESDKLERVSIPSEYQVFQLDLEGLKNQLKAAPSRDFSNPTVSNVIVAFPNAEGNLEKYRIYESSVMEAELAEKHPEIQSYVGQGIDNPTARIYLTTTLFGLHAMTISSEGAFYVDPYTKDLNNYIVYNKSSLTNPRNFVCKTESGLENSTMSEELESQEPVAFANDGLFRTYRLAMACTIEYAAYHVNQAGLNAGTIDQKKAAVLAAMNVTVSRMNSVYEIDMSLRMVLVANNTDIIFITSDNFNNNDDETLINQSQQVINSTIGSLNYDIGHTVSTGTAGLAASPSVCIFGNKARGITGSTSPVGDPYDIDYVAHEVGHQFGASHTFNNSCGGNRSATFAVEPGSGSTIMAYAGICPSNVQNNSDAYFHAVSIAQMVSHISSPSGGCAIGIPNGNSAPVISPISNYTIPIGTPFVLRGNATDDETTLTYCWEQTNAGANVSLPSATTTFSNPNFRSRMPSVSPNRYMPTLQFILANILTSPVSWEVIPNVARTMSFALTVRDNQLVNGGQTSRQNMNVTFNASAGPFRVTSQNTSGITWTNAPQTITWNVANTTAAPVSTANVNILLSTDGGLTYPITLAANTPNDGTEVITVPSVASSTCRIMIEAVNNIFIAVNSTQFAVDNNLSTDDFGLKNFKLYPNPNTGNFSIEFNSSTSTDIKIAVYDIRGRQIFDKTYQNTGMFSQNLQLNNVQSGVYLVNINDGDRKETRKIIVN</sequence>
<dbReference type="InterPro" id="IPR026444">
    <property type="entry name" value="Secre_tail"/>
</dbReference>
<reference evidence="3 4" key="1">
    <citation type="submission" date="2023-07" db="EMBL/GenBank/DDBJ databases">
        <title>Sorghum-associated microbial communities from plants grown in Nebraska, USA.</title>
        <authorList>
            <person name="Schachtman D."/>
        </authorList>
    </citation>
    <scope>NUCLEOTIDE SEQUENCE [LARGE SCALE GENOMIC DNA]</scope>
    <source>
        <strain evidence="3 4">3773</strain>
    </source>
</reference>
<dbReference type="Proteomes" id="UP001255185">
    <property type="component" value="Unassembled WGS sequence"/>
</dbReference>
<dbReference type="Gene3D" id="2.60.40.10">
    <property type="entry name" value="Immunoglobulins"/>
    <property type="match status" value="1"/>
</dbReference>
<organism evidence="3 4">
    <name type="scientific">Flavobacterium arsenatis</name>
    <dbReference type="NCBI Taxonomy" id="1484332"/>
    <lineage>
        <taxon>Bacteria</taxon>
        <taxon>Pseudomonadati</taxon>
        <taxon>Bacteroidota</taxon>
        <taxon>Flavobacteriia</taxon>
        <taxon>Flavobacteriales</taxon>
        <taxon>Flavobacteriaceae</taxon>
        <taxon>Flavobacterium</taxon>
    </lineage>
</organism>